<dbReference type="EMBL" id="LSMT01000640">
    <property type="protein sequence ID" value="PFX15528.1"/>
    <property type="molecule type" value="Genomic_DNA"/>
</dbReference>
<keyword evidence="1" id="KW-0472">Membrane</keyword>
<gene>
    <name evidence="2" type="ORF">AWC38_SpisGene25866</name>
</gene>
<organism evidence="2 3">
    <name type="scientific">Stylophora pistillata</name>
    <name type="common">Smooth cauliflower coral</name>
    <dbReference type="NCBI Taxonomy" id="50429"/>
    <lineage>
        <taxon>Eukaryota</taxon>
        <taxon>Metazoa</taxon>
        <taxon>Cnidaria</taxon>
        <taxon>Anthozoa</taxon>
        <taxon>Hexacorallia</taxon>
        <taxon>Scleractinia</taxon>
        <taxon>Astrocoeniina</taxon>
        <taxon>Pocilloporidae</taxon>
        <taxon>Stylophora</taxon>
    </lineage>
</organism>
<name>A0A2B4RGL9_STYPI</name>
<feature type="transmembrane region" description="Helical" evidence="1">
    <location>
        <begin position="21"/>
        <end position="46"/>
    </location>
</feature>
<keyword evidence="3" id="KW-1185">Reference proteome</keyword>
<comment type="caution">
    <text evidence="2">The sequence shown here is derived from an EMBL/GenBank/DDBJ whole genome shotgun (WGS) entry which is preliminary data.</text>
</comment>
<keyword evidence="1" id="KW-1133">Transmembrane helix</keyword>
<dbReference type="AlphaFoldDB" id="A0A2B4RGL9"/>
<evidence type="ECO:0000256" key="1">
    <source>
        <dbReference type="SAM" id="Phobius"/>
    </source>
</evidence>
<proteinExistence type="predicted"/>
<keyword evidence="1" id="KW-0812">Transmembrane</keyword>
<accession>A0A2B4RGL9</accession>
<dbReference type="Proteomes" id="UP000225706">
    <property type="component" value="Unassembled WGS sequence"/>
</dbReference>
<sequence>MKRATKTKVKESNSKCKGILSGVRVFVGSFLAIVCVLNDVVGFIFFGTVRLFTESWLCFIRTILKLAEEITVSSLGMILNGVKELWNIFTGNILKTIDYASRVFVLQLQKKITIVGYSVVVAVFAVTYFKKRIFKSFFNH</sequence>
<reference evidence="3" key="1">
    <citation type="journal article" date="2017" name="bioRxiv">
        <title>Comparative analysis of the genomes of Stylophora pistillata and Acropora digitifera provides evidence for extensive differences between species of corals.</title>
        <authorList>
            <person name="Voolstra C.R."/>
            <person name="Li Y."/>
            <person name="Liew Y.J."/>
            <person name="Baumgarten S."/>
            <person name="Zoccola D."/>
            <person name="Flot J.-F."/>
            <person name="Tambutte S."/>
            <person name="Allemand D."/>
            <person name="Aranda M."/>
        </authorList>
    </citation>
    <scope>NUCLEOTIDE SEQUENCE [LARGE SCALE GENOMIC DNA]</scope>
</reference>
<feature type="transmembrane region" description="Helical" evidence="1">
    <location>
        <begin position="112"/>
        <end position="129"/>
    </location>
</feature>
<evidence type="ECO:0000313" key="3">
    <source>
        <dbReference type="Proteomes" id="UP000225706"/>
    </source>
</evidence>
<evidence type="ECO:0000313" key="2">
    <source>
        <dbReference type="EMBL" id="PFX15528.1"/>
    </source>
</evidence>
<protein>
    <submittedName>
        <fullName evidence="2">Uncharacterized protein</fullName>
    </submittedName>
</protein>